<comment type="caution">
    <text evidence="2">The sequence shown here is derived from an EMBL/GenBank/DDBJ whole genome shotgun (WGS) entry which is preliminary data.</text>
</comment>
<feature type="region of interest" description="Disordered" evidence="1">
    <location>
        <begin position="1"/>
        <end position="21"/>
    </location>
</feature>
<evidence type="ECO:0000256" key="1">
    <source>
        <dbReference type="SAM" id="MobiDB-lite"/>
    </source>
</evidence>
<accession>A0A552JWT9</accession>
<reference evidence="2 3" key="1">
    <citation type="submission" date="2019-01" db="EMBL/GenBank/DDBJ databases">
        <title>Coherence of Microcystis species and biogeography revealed through population genomics.</title>
        <authorList>
            <person name="Perez-Carrascal O.M."/>
            <person name="Terrat Y."/>
            <person name="Giani A."/>
            <person name="Fortin N."/>
            <person name="Tromas N."/>
            <person name="Shapiro B.J."/>
        </authorList>
    </citation>
    <scope>NUCLEOTIDE SEQUENCE [LARGE SCALE GENOMIC DNA]</scope>
    <source>
        <strain evidence="2">Mw_QC_S_20081001_S30D</strain>
    </source>
</reference>
<name>A0A552JWT9_9CHRO</name>
<dbReference type="EMBL" id="SFAT01000041">
    <property type="protein sequence ID" value="TRV00214.1"/>
    <property type="molecule type" value="Genomic_DNA"/>
</dbReference>
<evidence type="ECO:0000313" key="3">
    <source>
        <dbReference type="Proteomes" id="UP000320523"/>
    </source>
</evidence>
<dbReference type="AlphaFoldDB" id="A0A552JWT9"/>
<organism evidence="2 3">
    <name type="scientific">Microcystis wesenbergii Mw_QC_S_20081001_S30D</name>
    <dbReference type="NCBI Taxonomy" id="2486245"/>
    <lineage>
        <taxon>Bacteria</taxon>
        <taxon>Bacillati</taxon>
        <taxon>Cyanobacteriota</taxon>
        <taxon>Cyanophyceae</taxon>
        <taxon>Oscillatoriophycideae</taxon>
        <taxon>Chroococcales</taxon>
        <taxon>Microcystaceae</taxon>
        <taxon>Microcystis</taxon>
    </lineage>
</organism>
<dbReference type="Proteomes" id="UP000320523">
    <property type="component" value="Unassembled WGS sequence"/>
</dbReference>
<gene>
    <name evidence="2" type="ORF">EWV75_03515</name>
</gene>
<protein>
    <submittedName>
        <fullName evidence="2">Uncharacterized protein</fullName>
    </submittedName>
</protein>
<evidence type="ECO:0000313" key="2">
    <source>
        <dbReference type="EMBL" id="TRV00214.1"/>
    </source>
</evidence>
<sequence>MSLGTVNRLRREGSEAVSEPVEEAKAYIQSAPIVGADETGFGQGNTDGQNCQQKRAGLWVAVTPLVSFFPVMLSRSTAAAQS</sequence>
<proteinExistence type="predicted"/>